<gene>
    <name evidence="2" type="ORF">WDZ17_15535</name>
</gene>
<dbReference type="RefSeq" id="WP_339576092.1">
    <property type="nucleotide sequence ID" value="NZ_JBBIAA010000030.1"/>
</dbReference>
<accession>A0ABU8RP08</accession>
<evidence type="ECO:0000256" key="1">
    <source>
        <dbReference type="SAM" id="Phobius"/>
    </source>
</evidence>
<keyword evidence="1" id="KW-1133">Transmembrane helix</keyword>
<evidence type="ECO:0000313" key="3">
    <source>
        <dbReference type="Proteomes" id="UP001387100"/>
    </source>
</evidence>
<sequence>MGAFAVWVTVDAVRTAAGPAGDWWDRVVVAVLGVFYFFGLAVAVGALADWRRRRASA</sequence>
<dbReference type="Proteomes" id="UP001387100">
    <property type="component" value="Unassembled WGS sequence"/>
</dbReference>
<keyword evidence="1" id="KW-0812">Transmembrane</keyword>
<proteinExistence type="predicted"/>
<feature type="transmembrane region" description="Helical" evidence="1">
    <location>
        <begin position="27"/>
        <end position="48"/>
    </location>
</feature>
<keyword evidence="1" id="KW-0472">Membrane</keyword>
<evidence type="ECO:0000313" key="2">
    <source>
        <dbReference type="EMBL" id="MEJ5946711.1"/>
    </source>
</evidence>
<keyword evidence="3" id="KW-1185">Reference proteome</keyword>
<comment type="caution">
    <text evidence="2">The sequence shown here is derived from an EMBL/GenBank/DDBJ whole genome shotgun (WGS) entry which is preliminary data.</text>
</comment>
<reference evidence="2 3" key="1">
    <citation type="journal article" date="2017" name="Int. J. Syst. Evol. Microbiol.">
        <title>Pseudokineococcus basanitobsidens sp. nov., isolated from volcanic rock.</title>
        <authorList>
            <person name="Lee D.W."/>
            <person name="Park M.Y."/>
            <person name="Kim J.J."/>
            <person name="Kim B.S."/>
        </authorList>
    </citation>
    <scope>NUCLEOTIDE SEQUENCE [LARGE SCALE GENOMIC DNA]</scope>
    <source>
        <strain evidence="2 3">DSM 103726</strain>
    </source>
</reference>
<organism evidence="2 3">
    <name type="scientific">Pseudokineococcus basanitobsidens</name>
    <dbReference type="NCBI Taxonomy" id="1926649"/>
    <lineage>
        <taxon>Bacteria</taxon>
        <taxon>Bacillati</taxon>
        <taxon>Actinomycetota</taxon>
        <taxon>Actinomycetes</taxon>
        <taxon>Kineosporiales</taxon>
        <taxon>Kineosporiaceae</taxon>
        <taxon>Pseudokineococcus</taxon>
    </lineage>
</organism>
<protein>
    <submittedName>
        <fullName evidence="2">Uncharacterized protein</fullName>
    </submittedName>
</protein>
<name>A0ABU8RP08_9ACTN</name>
<dbReference type="EMBL" id="JBBIAA010000030">
    <property type="protein sequence ID" value="MEJ5946711.1"/>
    <property type="molecule type" value="Genomic_DNA"/>
</dbReference>